<dbReference type="InterPro" id="IPR011862">
    <property type="entry name" value="Phos-bd"/>
</dbReference>
<comment type="function">
    <text evidence="10">Involved in the system for phosphate transport across the cytoplasmic membrane.</text>
</comment>
<comment type="subcellular location">
    <subcellularLocation>
        <location evidence="2 10">Cell membrane</location>
        <topology evidence="2 10">Lipid-anchor</topology>
    </subcellularLocation>
</comment>
<evidence type="ECO:0000259" key="12">
    <source>
        <dbReference type="Pfam" id="PF12849"/>
    </source>
</evidence>
<keyword evidence="6 10" id="KW-0592">Phosphate transport</keyword>
<feature type="compositionally biased region" description="Basic and acidic residues" evidence="11">
    <location>
        <begin position="49"/>
        <end position="59"/>
    </location>
</feature>
<evidence type="ECO:0000256" key="1">
    <source>
        <dbReference type="ARBA" id="ARBA00002841"/>
    </source>
</evidence>
<proteinExistence type="inferred from homology"/>
<evidence type="ECO:0000256" key="6">
    <source>
        <dbReference type="ARBA" id="ARBA00022592"/>
    </source>
</evidence>
<dbReference type="OrthoDB" id="9790048at2"/>
<keyword evidence="14" id="KW-1185">Reference proteome</keyword>
<evidence type="ECO:0000256" key="11">
    <source>
        <dbReference type="SAM" id="MobiDB-lite"/>
    </source>
</evidence>
<dbReference type="CDD" id="cd13654">
    <property type="entry name" value="PBP2_phosphate_like_2"/>
    <property type="match status" value="1"/>
</dbReference>
<keyword evidence="10" id="KW-0472">Membrane</keyword>
<dbReference type="Pfam" id="PF12849">
    <property type="entry name" value="PBP_like_2"/>
    <property type="match status" value="1"/>
</dbReference>
<protein>
    <recommendedName>
        <fullName evidence="10">Phosphate-binding protein</fullName>
    </recommendedName>
</protein>
<keyword evidence="10" id="KW-1003">Cell membrane</keyword>
<dbReference type="AlphaFoldDB" id="A0A2V5L2L2"/>
<dbReference type="PROSITE" id="PS51257">
    <property type="entry name" value="PROKAR_LIPOPROTEIN"/>
    <property type="match status" value="1"/>
</dbReference>
<keyword evidence="8 10" id="KW-0564">Palmitate</keyword>
<evidence type="ECO:0000256" key="8">
    <source>
        <dbReference type="ARBA" id="ARBA00023139"/>
    </source>
</evidence>
<evidence type="ECO:0000256" key="5">
    <source>
        <dbReference type="ARBA" id="ARBA00022448"/>
    </source>
</evidence>
<dbReference type="InterPro" id="IPR024370">
    <property type="entry name" value="PBP_domain"/>
</dbReference>
<sequence length="340" mass="37184">MVKLLNKAMRKGTIVMSSAVLALTLAACGQKDDGKTSAGGTTNTPAPAETKKEDPKPAEQKLSGEIKIDGSSTVFPISSAVAEEFMKKYKDVKVSVGESGSGNGIKKLIGLEIDIANSSRKMKDQELADLKAKNDDTVMMPIALDGITVVVNKDNTWAKEMTVAELKKIWEKDSKVKKWSDVRAGWPAEDIKLFGPGTASGTFEYFTEAINGTAKVSRTDYTASEDDNVLVKGVAGDKNALGYFGYSYYFENKEKLNAVGIKVDDASPAVLPSHETIEKLTYKPLAREIYIYPLKSALQKPHVKEFIKFYNSAEGQKLVEEAKYIKLPADKYTKNLEAVK</sequence>
<feature type="signal peptide" evidence="10">
    <location>
        <begin position="1"/>
        <end position="22"/>
    </location>
</feature>
<keyword evidence="9 10" id="KW-0449">Lipoprotein</keyword>
<dbReference type="PANTHER" id="PTHR30570:SF1">
    <property type="entry name" value="PHOSPHATE-BINDING PROTEIN PSTS"/>
    <property type="match status" value="1"/>
</dbReference>
<organism evidence="13 14">
    <name type="scientific">Paenibacillus flagellatus</name>
    <dbReference type="NCBI Taxonomy" id="2211139"/>
    <lineage>
        <taxon>Bacteria</taxon>
        <taxon>Bacillati</taxon>
        <taxon>Bacillota</taxon>
        <taxon>Bacilli</taxon>
        <taxon>Bacillales</taxon>
        <taxon>Paenibacillaceae</taxon>
        <taxon>Paenibacillus</taxon>
    </lineage>
</organism>
<evidence type="ECO:0000256" key="4">
    <source>
        <dbReference type="ARBA" id="ARBA00011529"/>
    </source>
</evidence>
<keyword evidence="7 10" id="KW-0732">Signal</keyword>
<evidence type="ECO:0000256" key="9">
    <source>
        <dbReference type="ARBA" id="ARBA00023288"/>
    </source>
</evidence>
<dbReference type="GO" id="GO:0042301">
    <property type="term" value="F:phosphate ion binding"/>
    <property type="evidence" value="ECO:0007669"/>
    <property type="project" value="UniProtKB-UniRule"/>
</dbReference>
<comment type="function">
    <text evidence="1">Part of the ABC transporter complex PstSACB involved in phosphate import.</text>
</comment>
<dbReference type="InterPro" id="IPR050811">
    <property type="entry name" value="Phosphate_ABC_transporter"/>
</dbReference>
<evidence type="ECO:0000313" key="14">
    <source>
        <dbReference type="Proteomes" id="UP000247476"/>
    </source>
</evidence>
<dbReference type="EMBL" id="QJVJ01000001">
    <property type="protein sequence ID" value="PYI56946.1"/>
    <property type="molecule type" value="Genomic_DNA"/>
</dbReference>
<dbReference type="PANTHER" id="PTHR30570">
    <property type="entry name" value="PERIPLASMIC PHOSPHATE BINDING COMPONENT OF PHOSPHATE ABC TRANSPORTER"/>
    <property type="match status" value="1"/>
</dbReference>
<evidence type="ECO:0000313" key="13">
    <source>
        <dbReference type="EMBL" id="PYI56946.1"/>
    </source>
</evidence>
<evidence type="ECO:0000256" key="10">
    <source>
        <dbReference type="RuleBase" id="RU367119"/>
    </source>
</evidence>
<reference evidence="13 14" key="1">
    <citation type="submission" date="2018-05" db="EMBL/GenBank/DDBJ databases">
        <title>Paenibacillus flagellatus sp. nov., isolated from selenium mineral soil.</title>
        <authorList>
            <person name="Dai X."/>
        </authorList>
    </citation>
    <scope>NUCLEOTIDE SEQUENCE [LARGE SCALE GENOMIC DNA]</scope>
    <source>
        <strain evidence="13 14">DXL2</strain>
    </source>
</reference>
<evidence type="ECO:0000256" key="7">
    <source>
        <dbReference type="ARBA" id="ARBA00022729"/>
    </source>
</evidence>
<dbReference type="Gene3D" id="3.40.190.10">
    <property type="entry name" value="Periplasmic binding protein-like II"/>
    <property type="match status" value="2"/>
</dbReference>
<comment type="caution">
    <text evidence="13">The sequence shown here is derived from an EMBL/GenBank/DDBJ whole genome shotgun (WGS) entry which is preliminary data.</text>
</comment>
<dbReference type="SUPFAM" id="SSF53850">
    <property type="entry name" value="Periplasmic binding protein-like II"/>
    <property type="match status" value="1"/>
</dbReference>
<name>A0A2V5L2L2_9BACL</name>
<dbReference type="GO" id="GO:0005886">
    <property type="term" value="C:plasma membrane"/>
    <property type="evidence" value="ECO:0007669"/>
    <property type="project" value="UniProtKB-SubCell"/>
</dbReference>
<comment type="similarity">
    <text evidence="3 10">Belongs to the PstS family.</text>
</comment>
<dbReference type="GO" id="GO:0006817">
    <property type="term" value="P:phosphate ion transport"/>
    <property type="evidence" value="ECO:0007669"/>
    <property type="project" value="UniProtKB-UniRule"/>
</dbReference>
<gene>
    <name evidence="13" type="ORF">DLM86_00400</name>
</gene>
<comment type="subunit">
    <text evidence="4 10">The complex is composed of two ATP-binding proteins (PstB), two transmembrane proteins (PstC and PstA) and a solute-binding protein (PstS).</text>
</comment>
<dbReference type="Proteomes" id="UP000247476">
    <property type="component" value="Unassembled WGS sequence"/>
</dbReference>
<feature type="chain" id="PRO_5039743514" description="Phosphate-binding protein" evidence="10">
    <location>
        <begin position="23"/>
        <end position="340"/>
    </location>
</feature>
<dbReference type="NCBIfam" id="TIGR02136">
    <property type="entry name" value="ptsS_2"/>
    <property type="match status" value="1"/>
</dbReference>
<keyword evidence="5 10" id="KW-0813">Transport</keyword>
<feature type="domain" description="PBP" evidence="12">
    <location>
        <begin position="57"/>
        <end position="314"/>
    </location>
</feature>
<evidence type="ECO:0000256" key="2">
    <source>
        <dbReference type="ARBA" id="ARBA00004193"/>
    </source>
</evidence>
<evidence type="ECO:0000256" key="3">
    <source>
        <dbReference type="ARBA" id="ARBA00008725"/>
    </source>
</evidence>
<accession>A0A2V5L2L2</accession>
<feature type="region of interest" description="Disordered" evidence="11">
    <location>
        <begin position="31"/>
        <end position="59"/>
    </location>
</feature>